<evidence type="ECO:0000313" key="1">
    <source>
        <dbReference type="EMBL" id="PMP67279.1"/>
    </source>
</evidence>
<dbReference type="AlphaFoldDB" id="A0A2N7PNU8"/>
<accession>A0A2N7PNU8</accession>
<evidence type="ECO:0000313" key="2">
    <source>
        <dbReference type="Proteomes" id="UP000235460"/>
    </source>
</evidence>
<protein>
    <submittedName>
        <fullName evidence="1">Uncharacterized protein</fullName>
    </submittedName>
</protein>
<sequence length="240" mass="28002">MIETKTLKQIEKKLEEDISKEIELIKNEIFFIIDKDLDIYFLKEFVKQYPRKLLKEKAEILLDTLLNYLMKEILEKIKSMHLDHQYEFFKENLRDKIRVKALSENGSFKPQLIKIKEEESLLDKTITAMPGIAVSAGGIIATVAIPETLPLKAIPAVSTLVGPIYVIKKLKDKHKRLKNLWKKQVNSYLKLAKDDLKKWLLDVEKIFLKDWESFYKKVSSSSLQSAMDKSDINYAKIKNI</sequence>
<dbReference type="EMBL" id="PNIK01000054">
    <property type="protein sequence ID" value="PMP67279.1"/>
    <property type="molecule type" value="Genomic_DNA"/>
</dbReference>
<reference evidence="1 2" key="1">
    <citation type="submission" date="2018-01" db="EMBL/GenBank/DDBJ databases">
        <title>Metagenomic assembled genomes from two thermal pools in the Uzon Caldera, Kamchatka, Russia.</title>
        <authorList>
            <person name="Wilkins L."/>
            <person name="Ettinger C."/>
        </authorList>
    </citation>
    <scope>NUCLEOTIDE SEQUENCE [LARGE SCALE GENOMIC DNA]</scope>
    <source>
        <strain evidence="1">ZAV-08</strain>
    </source>
</reference>
<comment type="caution">
    <text evidence="1">The sequence shown here is derived from an EMBL/GenBank/DDBJ whole genome shotgun (WGS) entry which is preliminary data.</text>
</comment>
<name>A0A2N7PNU8_9BACT</name>
<organism evidence="1 2">
    <name type="scientific">Thermodesulfobacterium geofontis</name>
    <dbReference type="NCBI Taxonomy" id="1295609"/>
    <lineage>
        <taxon>Bacteria</taxon>
        <taxon>Pseudomonadati</taxon>
        <taxon>Thermodesulfobacteriota</taxon>
        <taxon>Thermodesulfobacteria</taxon>
        <taxon>Thermodesulfobacteriales</taxon>
        <taxon>Thermodesulfobacteriaceae</taxon>
        <taxon>Thermodesulfobacterium</taxon>
    </lineage>
</organism>
<proteinExistence type="predicted"/>
<gene>
    <name evidence="1" type="ORF">C0190_03585</name>
</gene>
<dbReference type="Proteomes" id="UP000235460">
    <property type="component" value="Unassembled WGS sequence"/>
</dbReference>